<gene>
    <name evidence="1" type="ORF">HNE05_07955</name>
</gene>
<dbReference type="InterPro" id="IPR036102">
    <property type="entry name" value="OsmC/Ohrsf"/>
</dbReference>
<sequence length="157" mass="17575">MAEYVAEVIWTRNGQDFLSNRYSRKHILRFDGGIEIPGSSSPHVVPIPMSDAAAIDPEEAFVSSLSSCHMLWFLSIAAKRKFCVDRYADKAIGVMEKNSEGKLAMTLVTLKPEVIFSGEVTPSREQIEKMHHDAHQECFIANSVKTELRCEPVHVAI</sequence>
<reference evidence="1" key="1">
    <citation type="submission" date="2020-07" db="EMBL/GenBank/DDBJ databases">
        <title>Nitrate ammonifying Pseudomonas campi sp. nov. isolated from German agricultural grassland.</title>
        <authorList>
            <person name="Timsy T."/>
            <person name="Ulrich A."/>
            <person name="Spanner T."/>
            <person name="Foesel B."/>
            <person name="Kolb S."/>
            <person name="Horn M.A."/>
            <person name="Behrendt U."/>
        </authorList>
    </citation>
    <scope>NUCLEOTIDE SEQUENCE</scope>
    <source>
        <strain evidence="1">S1-A32-2</strain>
    </source>
</reference>
<dbReference type="KEGG" id="pcam:HNE05_07955"/>
<dbReference type="PANTHER" id="PTHR42830">
    <property type="entry name" value="OSMOTICALLY INDUCIBLE FAMILY PROTEIN"/>
    <property type="match status" value="1"/>
</dbReference>
<dbReference type="RefSeq" id="WP_173206597.1">
    <property type="nucleotide sequence ID" value="NZ_CP053697.2"/>
</dbReference>
<dbReference type="InterPro" id="IPR052707">
    <property type="entry name" value="OsmC_Ohr_Peroxiredoxin"/>
</dbReference>
<dbReference type="AlphaFoldDB" id="A0A6M8FEN0"/>
<dbReference type="Pfam" id="PF02566">
    <property type="entry name" value="OsmC"/>
    <property type="match status" value="1"/>
</dbReference>
<dbReference type="Gene3D" id="3.30.300.20">
    <property type="match status" value="1"/>
</dbReference>
<evidence type="ECO:0000313" key="1">
    <source>
        <dbReference type="EMBL" id="QKE63297.1"/>
    </source>
</evidence>
<dbReference type="InterPro" id="IPR015946">
    <property type="entry name" value="KH_dom-like_a/b"/>
</dbReference>
<dbReference type="PANTHER" id="PTHR42830:SF2">
    <property type="entry name" value="OSMC_OHR FAMILY PROTEIN"/>
    <property type="match status" value="1"/>
</dbReference>
<accession>A0A6M8FEN0</accession>
<dbReference type="Proteomes" id="UP000501379">
    <property type="component" value="Chromosome"/>
</dbReference>
<name>A0A6M8FEN0_9GAMM</name>
<protein>
    <submittedName>
        <fullName evidence="1">OsmC family protein</fullName>
    </submittedName>
</protein>
<dbReference type="SUPFAM" id="SSF82784">
    <property type="entry name" value="OsmC-like"/>
    <property type="match status" value="1"/>
</dbReference>
<proteinExistence type="predicted"/>
<evidence type="ECO:0000313" key="2">
    <source>
        <dbReference type="Proteomes" id="UP000501379"/>
    </source>
</evidence>
<dbReference type="EMBL" id="CP053697">
    <property type="protein sequence ID" value="QKE63297.1"/>
    <property type="molecule type" value="Genomic_DNA"/>
</dbReference>
<dbReference type="InterPro" id="IPR003718">
    <property type="entry name" value="OsmC/Ohr_fam"/>
</dbReference>
<keyword evidence="2" id="KW-1185">Reference proteome</keyword>
<organism evidence="1 2">
    <name type="scientific">Aquipseudomonas campi</name>
    <dbReference type="NCBI Taxonomy" id="2731681"/>
    <lineage>
        <taxon>Bacteria</taxon>
        <taxon>Pseudomonadati</taxon>
        <taxon>Pseudomonadota</taxon>
        <taxon>Gammaproteobacteria</taxon>
        <taxon>Pseudomonadales</taxon>
        <taxon>Pseudomonadaceae</taxon>
        <taxon>Aquipseudomonas</taxon>
    </lineage>
</organism>